<organism evidence="12 13">
    <name type="scientific">Porites lobata</name>
    <dbReference type="NCBI Taxonomy" id="104759"/>
    <lineage>
        <taxon>Eukaryota</taxon>
        <taxon>Metazoa</taxon>
        <taxon>Cnidaria</taxon>
        <taxon>Anthozoa</taxon>
        <taxon>Hexacorallia</taxon>
        <taxon>Scleractinia</taxon>
        <taxon>Fungiina</taxon>
        <taxon>Poritidae</taxon>
        <taxon>Porites</taxon>
    </lineage>
</organism>
<name>A0ABN8N7S1_9CNID</name>
<evidence type="ECO:0000256" key="4">
    <source>
        <dbReference type="ARBA" id="ARBA00022537"/>
    </source>
</evidence>
<dbReference type="InterPro" id="IPR009104">
    <property type="entry name" value="Anemon_actinoporin-like"/>
</dbReference>
<feature type="chain" id="PRO_5045783760" description="Lipoprotein" evidence="11">
    <location>
        <begin position="23"/>
        <end position="245"/>
    </location>
</feature>
<accession>A0ABN8N7S1</accession>
<evidence type="ECO:0000256" key="1">
    <source>
        <dbReference type="ARBA" id="ARBA00004175"/>
    </source>
</evidence>
<evidence type="ECO:0000313" key="13">
    <source>
        <dbReference type="Proteomes" id="UP001159405"/>
    </source>
</evidence>
<keyword evidence="9" id="KW-0166">Nematocyst</keyword>
<keyword evidence="5" id="KW-0800">Toxin</keyword>
<feature type="signal peptide" evidence="11">
    <location>
        <begin position="1"/>
        <end position="22"/>
    </location>
</feature>
<comment type="similarity">
    <text evidence="3">Belongs to the actinoporin family. Sea anemone subfamily.</text>
</comment>
<evidence type="ECO:0000256" key="10">
    <source>
        <dbReference type="SAM" id="MobiDB-lite"/>
    </source>
</evidence>
<dbReference type="InterPro" id="IPR050677">
    <property type="entry name" value="Actinoporin_PFT"/>
</dbReference>
<dbReference type="PANTHER" id="PTHR40388:SF1">
    <property type="entry name" value="BRYOPORIN"/>
    <property type="match status" value="1"/>
</dbReference>
<feature type="compositionally biased region" description="Polar residues" evidence="10">
    <location>
        <begin position="35"/>
        <end position="48"/>
    </location>
</feature>
<dbReference type="Gene3D" id="2.60.270.20">
    <property type="entry name" value="Cytolysin/lectin"/>
    <property type="match status" value="1"/>
</dbReference>
<feature type="region of interest" description="Disordered" evidence="10">
    <location>
        <begin position="32"/>
        <end position="57"/>
    </location>
</feature>
<keyword evidence="6" id="KW-0204">Cytolysis</keyword>
<evidence type="ECO:0008006" key="14">
    <source>
        <dbReference type="Google" id="ProtNLM"/>
    </source>
</evidence>
<dbReference type="InterPro" id="IPR015926">
    <property type="entry name" value="Cytolysin/lectin"/>
</dbReference>
<comment type="subcellular location">
    <subcellularLocation>
        <location evidence="2">Nematocyst</location>
    </subcellularLocation>
    <subcellularLocation>
        <location evidence="1">Target cell membrane</location>
    </subcellularLocation>
</comment>
<keyword evidence="11" id="KW-0732">Signal</keyword>
<evidence type="ECO:0000313" key="12">
    <source>
        <dbReference type="EMBL" id="CAH3044347.1"/>
    </source>
</evidence>
<evidence type="ECO:0000256" key="5">
    <source>
        <dbReference type="ARBA" id="ARBA00022656"/>
    </source>
</evidence>
<dbReference type="Pfam" id="PF06369">
    <property type="entry name" value="Anemone_cytotox"/>
    <property type="match status" value="1"/>
</dbReference>
<dbReference type="EMBL" id="CALNXK010000012">
    <property type="protein sequence ID" value="CAH3044347.1"/>
    <property type="molecule type" value="Genomic_DNA"/>
</dbReference>
<dbReference type="PANTHER" id="PTHR40388">
    <property type="entry name" value="BRYOPORIN"/>
    <property type="match status" value="1"/>
</dbReference>
<gene>
    <name evidence="12" type="ORF">PLOB_00004657</name>
</gene>
<reference evidence="12 13" key="1">
    <citation type="submission" date="2022-05" db="EMBL/GenBank/DDBJ databases">
        <authorList>
            <consortium name="Genoscope - CEA"/>
            <person name="William W."/>
        </authorList>
    </citation>
    <scope>NUCLEOTIDE SEQUENCE [LARGE SCALE GENOMIC DNA]</scope>
</reference>
<keyword evidence="13" id="KW-1185">Reference proteome</keyword>
<dbReference type="SUPFAM" id="SSF63724">
    <property type="entry name" value="Cytolysin/lectin"/>
    <property type="match status" value="1"/>
</dbReference>
<keyword evidence="4" id="KW-1052">Target cell membrane</keyword>
<evidence type="ECO:0000256" key="7">
    <source>
        <dbReference type="ARBA" id="ARBA00023136"/>
    </source>
</evidence>
<comment type="caution">
    <text evidence="12">The sequence shown here is derived from an EMBL/GenBank/DDBJ whole genome shotgun (WGS) entry which is preliminary data.</text>
</comment>
<evidence type="ECO:0000256" key="8">
    <source>
        <dbReference type="ARBA" id="ARBA00023298"/>
    </source>
</evidence>
<keyword evidence="7" id="KW-0472">Membrane</keyword>
<keyword evidence="8" id="KW-1053">Target membrane</keyword>
<dbReference type="Proteomes" id="UP001159405">
    <property type="component" value="Unassembled WGS sequence"/>
</dbReference>
<evidence type="ECO:0000256" key="11">
    <source>
        <dbReference type="SAM" id="SignalP"/>
    </source>
</evidence>
<evidence type="ECO:0000256" key="2">
    <source>
        <dbReference type="ARBA" id="ARBA00004532"/>
    </source>
</evidence>
<evidence type="ECO:0000256" key="6">
    <source>
        <dbReference type="ARBA" id="ARBA00022852"/>
    </source>
</evidence>
<sequence length="245" mass="27434">MRRVTLVIRLFSILLITQSIFGCPLKHDHVERNPGLSTDDTEGSSSISAVKDGEEKNKQRDWLSGGLGVLKEVSGQLNKEERKVTISVVNKSGYKWQAINAYIKHGTADLALPYEVPKGGSLNYGARKTAGPVPFGAEGVFSYYIPGIKKTLAVMFSVPFNYAVNSNWVDVQLYEGTITANKVLWYKMYHNNPNKFKGNNMWYEKNLEADRGEKGIRAKFSMSSSGQATIQMEILPRKSSWWPFG</sequence>
<evidence type="ECO:0000256" key="3">
    <source>
        <dbReference type="ARBA" id="ARBA00008399"/>
    </source>
</evidence>
<proteinExistence type="inferred from homology"/>
<dbReference type="PROSITE" id="PS51257">
    <property type="entry name" value="PROKAR_LIPOPROTEIN"/>
    <property type="match status" value="1"/>
</dbReference>
<protein>
    <recommendedName>
        <fullName evidence="14">Lipoprotein</fullName>
    </recommendedName>
</protein>
<evidence type="ECO:0000256" key="9">
    <source>
        <dbReference type="ARBA" id="ARBA00023331"/>
    </source>
</evidence>